<dbReference type="PANTHER" id="PTHR33835:SF2">
    <property type="entry name" value="LYSINE-TRNA LIGASE"/>
    <property type="match status" value="1"/>
</dbReference>
<dbReference type="Proteomes" id="UP001363151">
    <property type="component" value="Unassembled WGS sequence"/>
</dbReference>
<protein>
    <submittedName>
        <fullName evidence="2">Uncharacterized protein</fullName>
    </submittedName>
</protein>
<sequence length="400" mass="43452">MHMRRPMRRALACLVALRIAGAARPTTRRGAMRSLAGAAGLAPAVAGAASLTPIAPPVTRPEAGRFFAEAILPPVPFARATYRYDLGRGAYAFEQLLRFSNVSATVRMTVQRLKSGGLWVNAPVAPTGECLSLLADLDAPVEHLVLPVTALEHKAFFGPFARKFPRASTWVAPGQYGPFGSLGFDPATSTLPFRVDGVLPRSKRDPQPPWAGEIDTRTFYVDLPGNAGPVAESAFFHGATKTLFVTDAVSWIPKQPTAPDIFRTSFPDSSVDDPDFWPQSVLQAVFLSLRKEGSAWPGYDRITDRVVRAPILAAFAAAFADIRAPDETAAWVDDFTKSWAFDRVVTAHFASPFAASPRDVKRAFGRNPNGLDARDWAQLDDLNRVIVKNDLGAPVRGDYH</sequence>
<accession>A0ABR1FQH3</accession>
<keyword evidence="1" id="KW-0732">Signal</keyword>
<feature type="chain" id="PRO_5047089143" evidence="1">
    <location>
        <begin position="23"/>
        <end position="400"/>
    </location>
</feature>
<name>A0ABR1FQH3_AURAN</name>
<dbReference type="EMBL" id="JBBJCI010000290">
    <property type="protein sequence ID" value="KAK7235726.1"/>
    <property type="molecule type" value="Genomic_DNA"/>
</dbReference>
<dbReference type="PANTHER" id="PTHR33835">
    <property type="entry name" value="YALI0C07656P"/>
    <property type="match status" value="1"/>
</dbReference>
<gene>
    <name evidence="2" type="ORF">SO694_00067130</name>
</gene>
<organism evidence="2 3">
    <name type="scientific">Aureococcus anophagefferens</name>
    <name type="common">Harmful bloom alga</name>
    <dbReference type="NCBI Taxonomy" id="44056"/>
    <lineage>
        <taxon>Eukaryota</taxon>
        <taxon>Sar</taxon>
        <taxon>Stramenopiles</taxon>
        <taxon>Ochrophyta</taxon>
        <taxon>Pelagophyceae</taxon>
        <taxon>Pelagomonadales</taxon>
        <taxon>Pelagomonadaceae</taxon>
        <taxon>Aureococcus</taxon>
    </lineage>
</organism>
<evidence type="ECO:0000256" key="1">
    <source>
        <dbReference type="SAM" id="SignalP"/>
    </source>
</evidence>
<keyword evidence="3" id="KW-1185">Reference proteome</keyword>
<dbReference type="InterPro" id="IPR025638">
    <property type="entry name" value="DUF4336"/>
</dbReference>
<dbReference type="Pfam" id="PF14234">
    <property type="entry name" value="DUF4336"/>
    <property type="match status" value="2"/>
</dbReference>
<feature type="signal peptide" evidence="1">
    <location>
        <begin position="1"/>
        <end position="22"/>
    </location>
</feature>
<evidence type="ECO:0000313" key="2">
    <source>
        <dbReference type="EMBL" id="KAK7235726.1"/>
    </source>
</evidence>
<reference evidence="2 3" key="1">
    <citation type="submission" date="2024-03" db="EMBL/GenBank/DDBJ databases">
        <title>Aureococcus anophagefferens CCMP1851 and Kratosvirus quantuckense: Draft genome of a second virus-susceptible host strain in the model system.</title>
        <authorList>
            <person name="Chase E."/>
            <person name="Truchon A.R."/>
            <person name="Schepens W."/>
            <person name="Wilhelm S.W."/>
        </authorList>
    </citation>
    <scope>NUCLEOTIDE SEQUENCE [LARGE SCALE GENOMIC DNA]</scope>
    <source>
        <strain evidence="2 3">CCMP1851</strain>
    </source>
</reference>
<comment type="caution">
    <text evidence="2">The sequence shown here is derived from an EMBL/GenBank/DDBJ whole genome shotgun (WGS) entry which is preliminary data.</text>
</comment>
<proteinExistence type="predicted"/>
<evidence type="ECO:0000313" key="3">
    <source>
        <dbReference type="Proteomes" id="UP001363151"/>
    </source>
</evidence>